<dbReference type="EMBL" id="BPLQ01009592">
    <property type="protein sequence ID" value="GIY45153.1"/>
    <property type="molecule type" value="Genomic_DNA"/>
</dbReference>
<accession>A0AAV4TMH2</accession>
<evidence type="ECO:0000313" key="1">
    <source>
        <dbReference type="EMBL" id="GIY45153.1"/>
    </source>
</evidence>
<evidence type="ECO:0000313" key="2">
    <source>
        <dbReference type="Proteomes" id="UP001054837"/>
    </source>
</evidence>
<reference evidence="1 2" key="1">
    <citation type="submission" date="2021-06" db="EMBL/GenBank/DDBJ databases">
        <title>Caerostris darwini draft genome.</title>
        <authorList>
            <person name="Kono N."/>
            <person name="Arakawa K."/>
        </authorList>
    </citation>
    <scope>NUCLEOTIDE SEQUENCE [LARGE SCALE GENOMIC DNA]</scope>
</reference>
<name>A0AAV4TMH2_9ARAC</name>
<dbReference type="Proteomes" id="UP001054837">
    <property type="component" value="Unassembled WGS sequence"/>
</dbReference>
<comment type="caution">
    <text evidence="1">The sequence shown here is derived from an EMBL/GenBank/DDBJ whole genome shotgun (WGS) entry which is preliminary data.</text>
</comment>
<proteinExistence type="predicted"/>
<sequence length="80" mass="8800">MDDTGVQIAYNIQHEHMAPIDKREEAKSVAAEQGKTISVVCSVSTVTYNVCNMDETSVQTVHNILSEHVATIVKESWPSP</sequence>
<keyword evidence="2" id="KW-1185">Reference proteome</keyword>
<protein>
    <submittedName>
        <fullName evidence="1">Uncharacterized protein</fullName>
    </submittedName>
</protein>
<organism evidence="1 2">
    <name type="scientific">Caerostris darwini</name>
    <dbReference type="NCBI Taxonomy" id="1538125"/>
    <lineage>
        <taxon>Eukaryota</taxon>
        <taxon>Metazoa</taxon>
        <taxon>Ecdysozoa</taxon>
        <taxon>Arthropoda</taxon>
        <taxon>Chelicerata</taxon>
        <taxon>Arachnida</taxon>
        <taxon>Araneae</taxon>
        <taxon>Araneomorphae</taxon>
        <taxon>Entelegynae</taxon>
        <taxon>Araneoidea</taxon>
        <taxon>Araneidae</taxon>
        <taxon>Caerostris</taxon>
    </lineage>
</organism>
<gene>
    <name evidence="1" type="ORF">CDAR_298571</name>
</gene>
<dbReference type="AlphaFoldDB" id="A0AAV4TMH2"/>